<dbReference type="PANTHER" id="PTHR43201:SF5">
    <property type="entry name" value="MEDIUM-CHAIN ACYL-COA LIGASE ACSF2, MITOCHONDRIAL"/>
    <property type="match status" value="1"/>
</dbReference>
<evidence type="ECO:0000313" key="5">
    <source>
        <dbReference type="Proteomes" id="UP000249610"/>
    </source>
</evidence>
<dbReference type="Proteomes" id="UP000249610">
    <property type="component" value="Unassembled WGS sequence"/>
</dbReference>
<proteinExistence type="inferred from homology"/>
<sequence length="355" mass="39801">MFQLKFGNHILQRKEDFQLETSAIPGFVKDALAFCHDWLSGKESFTQLTSGSTGVPKKIEISRAQMIASARGTQAFFQIDQNTKLLCCLDPDYIAGKMMLVRALVWNCPIELVEAKSNPLLEISDIPDFVALVPIQVEACIQDKTTLEKLKKIKHLIIGGAPLSSRLKKELIKNGILAFQTYGMTETVSHVALAKIMESDLIYKVLPGVDFGIDERNALWVKCASSNNKLVQTNDLVELVNGNSFRWLGRADFVVNSGGVKLHPEILETKAEQAILDQFPNSSFFFFGKSDEKFGSKLCLAIETKEQDQKYVATLSETLQKVLARYEVPKNIYLVPTFFRTETGKVNRLKTIENL</sequence>
<dbReference type="GO" id="GO:0031956">
    <property type="term" value="F:medium-chain fatty acid-CoA ligase activity"/>
    <property type="evidence" value="ECO:0007669"/>
    <property type="project" value="TreeGrafter"/>
</dbReference>
<keyword evidence="2 4" id="KW-0436">Ligase</keyword>
<organism evidence="4 5">
    <name type="scientific">Algoriphagus yeomjeoni</name>
    <dbReference type="NCBI Taxonomy" id="291403"/>
    <lineage>
        <taxon>Bacteria</taxon>
        <taxon>Pseudomonadati</taxon>
        <taxon>Bacteroidota</taxon>
        <taxon>Cytophagia</taxon>
        <taxon>Cytophagales</taxon>
        <taxon>Cyclobacteriaceae</taxon>
        <taxon>Algoriphagus</taxon>
    </lineage>
</organism>
<protein>
    <submittedName>
        <fullName evidence="4">O-succinylbenzoic acid--CoA ligase</fullName>
    </submittedName>
</protein>
<comment type="similarity">
    <text evidence="1">Belongs to the ATP-dependent AMP-binding enzyme family.</text>
</comment>
<dbReference type="InterPro" id="IPR042099">
    <property type="entry name" value="ANL_N_sf"/>
</dbReference>
<gene>
    <name evidence="4" type="ORF">LV83_02589</name>
</gene>
<dbReference type="Gene3D" id="3.30.300.30">
    <property type="match status" value="1"/>
</dbReference>
<comment type="caution">
    <text evidence="4">The sequence shown here is derived from an EMBL/GenBank/DDBJ whole genome shotgun (WGS) entry which is preliminary data.</text>
</comment>
<dbReference type="GO" id="GO:0006631">
    <property type="term" value="P:fatty acid metabolic process"/>
    <property type="evidence" value="ECO:0007669"/>
    <property type="project" value="TreeGrafter"/>
</dbReference>
<dbReference type="InterPro" id="IPR045851">
    <property type="entry name" value="AMP-bd_C_sf"/>
</dbReference>
<evidence type="ECO:0000256" key="1">
    <source>
        <dbReference type="ARBA" id="ARBA00006432"/>
    </source>
</evidence>
<dbReference type="EMBL" id="QLLK01000007">
    <property type="protein sequence ID" value="RAI88289.1"/>
    <property type="molecule type" value="Genomic_DNA"/>
</dbReference>
<evidence type="ECO:0000256" key="2">
    <source>
        <dbReference type="ARBA" id="ARBA00022598"/>
    </source>
</evidence>
<dbReference type="RefSeq" id="WP_111611934.1">
    <property type="nucleotide sequence ID" value="NZ_QLLK01000007.1"/>
</dbReference>
<dbReference type="SUPFAM" id="SSF56801">
    <property type="entry name" value="Acetyl-CoA synthetase-like"/>
    <property type="match status" value="1"/>
</dbReference>
<accession>A0A327P7P5</accession>
<reference evidence="4 5" key="1">
    <citation type="submission" date="2018-06" db="EMBL/GenBank/DDBJ databases">
        <title>Genomic Encyclopedia of Archaeal and Bacterial Type Strains, Phase II (KMG-II): from individual species to whole genera.</title>
        <authorList>
            <person name="Goeker M."/>
        </authorList>
    </citation>
    <scope>NUCLEOTIDE SEQUENCE [LARGE SCALE GENOMIC DNA]</scope>
    <source>
        <strain evidence="4 5">DSM 23446</strain>
    </source>
</reference>
<evidence type="ECO:0000313" key="4">
    <source>
        <dbReference type="EMBL" id="RAI88289.1"/>
    </source>
</evidence>
<keyword evidence="5" id="KW-1185">Reference proteome</keyword>
<name>A0A327P7P5_9BACT</name>
<dbReference type="AlphaFoldDB" id="A0A327P7P5"/>
<dbReference type="Pfam" id="PF00501">
    <property type="entry name" value="AMP-binding"/>
    <property type="match status" value="1"/>
</dbReference>
<dbReference type="OrthoDB" id="8870348at2"/>
<dbReference type="Gene3D" id="3.40.50.12780">
    <property type="entry name" value="N-terminal domain of ligase-like"/>
    <property type="match status" value="1"/>
</dbReference>
<dbReference type="PANTHER" id="PTHR43201">
    <property type="entry name" value="ACYL-COA SYNTHETASE"/>
    <property type="match status" value="1"/>
</dbReference>
<dbReference type="InterPro" id="IPR000873">
    <property type="entry name" value="AMP-dep_synth/lig_dom"/>
</dbReference>
<feature type="domain" description="AMP-dependent synthetase/ligase" evidence="3">
    <location>
        <begin position="46"/>
        <end position="195"/>
    </location>
</feature>
<evidence type="ECO:0000259" key="3">
    <source>
        <dbReference type="Pfam" id="PF00501"/>
    </source>
</evidence>